<evidence type="ECO:0000313" key="1">
    <source>
        <dbReference type="EMBL" id="KAK2106975.1"/>
    </source>
</evidence>
<accession>A0ABQ9VCT3</accession>
<protein>
    <submittedName>
        <fullName evidence="1">Uncharacterized protein</fullName>
    </submittedName>
</protein>
<feature type="non-terminal residue" evidence="1">
    <location>
        <position position="1"/>
    </location>
</feature>
<proteinExistence type="predicted"/>
<comment type="caution">
    <text evidence="1">The sequence shown here is derived from an EMBL/GenBank/DDBJ whole genome shotgun (WGS) entry which is preliminary data.</text>
</comment>
<keyword evidence="2" id="KW-1185">Reference proteome</keyword>
<name>A0ABQ9VCT3_SAGOE</name>
<gene>
    <name evidence="1" type="ORF">P7K49_016489</name>
</gene>
<reference evidence="1 2" key="1">
    <citation type="submission" date="2023-05" db="EMBL/GenBank/DDBJ databases">
        <title>B98-5 Cell Line De Novo Hybrid Assembly: An Optical Mapping Approach.</title>
        <authorList>
            <person name="Kananen K."/>
            <person name="Auerbach J.A."/>
            <person name="Kautto E."/>
            <person name="Blachly J.S."/>
        </authorList>
    </citation>
    <scope>NUCLEOTIDE SEQUENCE [LARGE SCALE GENOMIC DNA]</scope>
    <source>
        <strain evidence="1">B95-8</strain>
        <tissue evidence="1">Cell line</tissue>
    </source>
</reference>
<organism evidence="1 2">
    <name type="scientific">Saguinus oedipus</name>
    <name type="common">Cotton-top tamarin</name>
    <name type="synonym">Oedipomidas oedipus</name>
    <dbReference type="NCBI Taxonomy" id="9490"/>
    <lineage>
        <taxon>Eukaryota</taxon>
        <taxon>Metazoa</taxon>
        <taxon>Chordata</taxon>
        <taxon>Craniata</taxon>
        <taxon>Vertebrata</taxon>
        <taxon>Euteleostomi</taxon>
        <taxon>Mammalia</taxon>
        <taxon>Eutheria</taxon>
        <taxon>Euarchontoglires</taxon>
        <taxon>Primates</taxon>
        <taxon>Haplorrhini</taxon>
        <taxon>Platyrrhini</taxon>
        <taxon>Cebidae</taxon>
        <taxon>Callitrichinae</taxon>
        <taxon>Saguinus</taxon>
    </lineage>
</organism>
<dbReference type="Proteomes" id="UP001266305">
    <property type="component" value="Unassembled WGS sequence"/>
</dbReference>
<evidence type="ECO:0000313" key="2">
    <source>
        <dbReference type="Proteomes" id="UP001266305"/>
    </source>
</evidence>
<sequence>LAPASASLRDAGGSQGSRGLRAAWRCSRGDYSNRRGRRARLDCGLGLPQSGSLKGPLPLGLRLPLRAAQTLAKVGGAPRPAAGPTFVCWNL</sequence>
<dbReference type="EMBL" id="JASSZA010000007">
    <property type="protein sequence ID" value="KAK2106975.1"/>
    <property type="molecule type" value="Genomic_DNA"/>
</dbReference>
<feature type="non-terminal residue" evidence="1">
    <location>
        <position position="91"/>
    </location>
</feature>